<organism evidence="2 3">
    <name type="scientific">Cerrena zonata</name>
    <dbReference type="NCBI Taxonomy" id="2478898"/>
    <lineage>
        <taxon>Eukaryota</taxon>
        <taxon>Fungi</taxon>
        <taxon>Dikarya</taxon>
        <taxon>Basidiomycota</taxon>
        <taxon>Agaricomycotina</taxon>
        <taxon>Agaricomycetes</taxon>
        <taxon>Polyporales</taxon>
        <taxon>Cerrenaceae</taxon>
        <taxon>Cerrena</taxon>
    </lineage>
</organism>
<feature type="chain" id="PRO_5043463245" evidence="1">
    <location>
        <begin position="21"/>
        <end position="82"/>
    </location>
</feature>
<name>A0AAW0GAT8_9APHY</name>
<keyword evidence="3" id="KW-1185">Reference proteome</keyword>
<dbReference type="AlphaFoldDB" id="A0AAW0GAT8"/>
<evidence type="ECO:0000313" key="3">
    <source>
        <dbReference type="Proteomes" id="UP001385951"/>
    </source>
</evidence>
<protein>
    <submittedName>
        <fullName evidence="2">Uncharacterized protein</fullName>
    </submittedName>
</protein>
<keyword evidence="1" id="KW-0732">Signal</keyword>
<gene>
    <name evidence="2" type="ORF">QCA50_005782</name>
</gene>
<dbReference type="EMBL" id="JASBNA010000006">
    <property type="protein sequence ID" value="KAK7690683.1"/>
    <property type="molecule type" value="Genomic_DNA"/>
</dbReference>
<comment type="caution">
    <text evidence="2">The sequence shown here is derived from an EMBL/GenBank/DDBJ whole genome shotgun (WGS) entry which is preliminary data.</text>
</comment>
<reference evidence="2 3" key="1">
    <citation type="submission" date="2022-09" db="EMBL/GenBank/DDBJ databases">
        <authorList>
            <person name="Palmer J.M."/>
        </authorList>
    </citation>
    <scope>NUCLEOTIDE SEQUENCE [LARGE SCALE GENOMIC DNA]</scope>
    <source>
        <strain evidence="2 3">DSM 7382</strain>
    </source>
</reference>
<evidence type="ECO:0000313" key="2">
    <source>
        <dbReference type="EMBL" id="KAK7690683.1"/>
    </source>
</evidence>
<proteinExistence type="predicted"/>
<feature type="signal peptide" evidence="1">
    <location>
        <begin position="1"/>
        <end position="20"/>
    </location>
</feature>
<evidence type="ECO:0000256" key="1">
    <source>
        <dbReference type="SAM" id="SignalP"/>
    </source>
</evidence>
<dbReference type="Proteomes" id="UP001385951">
    <property type="component" value="Unassembled WGS sequence"/>
</dbReference>
<accession>A0AAW0GAT8</accession>
<sequence>MRFPLLSICNITLFATAVLAAPLKNTLMFPHGDNIVSQGDIMVAYGLALKPDGNLVLKASARPEETCGHTVCLQVAQAEGYP</sequence>